<evidence type="ECO:0000256" key="5">
    <source>
        <dbReference type="ARBA" id="ARBA00022963"/>
    </source>
</evidence>
<dbReference type="EMBL" id="CP017556">
    <property type="protein sequence ID" value="AOW03766.1"/>
    <property type="molecule type" value="Genomic_DNA"/>
</dbReference>
<keyword evidence="7" id="KW-0325">Glycoprotein</keyword>
<comment type="catalytic activity">
    <reaction evidence="9">
        <text>a 1-acyl-sn-glycero-3-phosphocholine + H2O = sn-glycerol 3-phosphocholine + a fatty acid + H(+)</text>
        <dbReference type="Rhea" id="RHEA:15177"/>
        <dbReference type="ChEBI" id="CHEBI:15377"/>
        <dbReference type="ChEBI" id="CHEBI:15378"/>
        <dbReference type="ChEBI" id="CHEBI:16870"/>
        <dbReference type="ChEBI" id="CHEBI:28868"/>
        <dbReference type="ChEBI" id="CHEBI:58168"/>
        <dbReference type="EC" id="3.1.1.5"/>
    </reaction>
</comment>
<dbReference type="VEuPathDB" id="FungiDB:YALI1_D10495g"/>
<evidence type="ECO:0000256" key="8">
    <source>
        <dbReference type="PROSITE-ProRule" id="PRU00555"/>
    </source>
</evidence>
<dbReference type="SMART" id="SM00022">
    <property type="entry name" value="PLAc"/>
    <property type="match status" value="1"/>
</dbReference>
<dbReference type="Proteomes" id="UP000256601">
    <property type="component" value="Unassembled WGS sequence"/>
</dbReference>
<dbReference type="EC" id="3.1.1.5" evidence="2 9"/>
<dbReference type="PANTHER" id="PTHR10728:SF33">
    <property type="entry name" value="LYSOPHOSPHOLIPASE 1-RELATED"/>
    <property type="match status" value="1"/>
</dbReference>
<evidence type="ECO:0000313" key="12">
    <source>
        <dbReference type="EMBL" id="RDW25798.1"/>
    </source>
</evidence>
<dbReference type="KEGG" id="yli:2910696"/>
<dbReference type="GO" id="GO:0005783">
    <property type="term" value="C:endoplasmic reticulum"/>
    <property type="evidence" value="ECO:0007669"/>
    <property type="project" value="TreeGrafter"/>
</dbReference>
<evidence type="ECO:0000259" key="10">
    <source>
        <dbReference type="PROSITE" id="PS51210"/>
    </source>
</evidence>
<dbReference type="Gene3D" id="3.40.1090.10">
    <property type="entry name" value="Cytosolic phospholipase A2 catalytic domain"/>
    <property type="match status" value="1"/>
</dbReference>
<accession>A0A1D8NDS2</accession>
<feature type="domain" description="PLA2c" evidence="10">
    <location>
        <begin position="25"/>
        <end position="569"/>
    </location>
</feature>
<evidence type="ECO:0000256" key="3">
    <source>
        <dbReference type="ARBA" id="ARBA00022729"/>
    </source>
</evidence>
<dbReference type="InterPro" id="IPR002642">
    <property type="entry name" value="LysoPLipase_cat_dom"/>
</dbReference>
<keyword evidence="3 9" id="KW-0732">Signal</keyword>
<evidence type="ECO:0000313" key="13">
    <source>
        <dbReference type="Proteomes" id="UP000182444"/>
    </source>
</evidence>
<dbReference type="InterPro" id="IPR016035">
    <property type="entry name" value="Acyl_Trfase/lysoPLipase"/>
</dbReference>
<feature type="signal peptide" evidence="9">
    <location>
        <begin position="1"/>
        <end position="17"/>
    </location>
</feature>
<dbReference type="RefSeq" id="XP_502563.1">
    <property type="nucleotide sequence ID" value="XM_502563.1"/>
</dbReference>
<evidence type="ECO:0000256" key="4">
    <source>
        <dbReference type="ARBA" id="ARBA00022801"/>
    </source>
</evidence>
<dbReference type="Proteomes" id="UP000182444">
    <property type="component" value="Chromosome 1D"/>
</dbReference>
<evidence type="ECO:0000313" key="11">
    <source>
        <dbReference type="EMBL" id="AOW03766.1"/>
    </source>
</evidence>
<evidence type="ECO:0000256" key="9">
    <source>
        <dbReference type="RuleBase" id="RU362103"/>
    </source>
</evidence>
<dbReference type="GO" id="GO:0046475">
    <property type="term" value="P:glycerophospholipid catabolic process"/>
    <property type="evidence" value="ECO:0007669"/>
    <property type="project" value="TreeGrafter"/>
</dbReference>
<dbReference type="GO" id="GO:0004623">
    <property type="term" value="F:phospholipase A2 activity"/>
    <property type="evidence" value="ECO:0007669"/>
    <property type="project" value="TreeGrafter"/>
</dbReference>
<name>A0A1D8NDS2_YARLL</name>
<dbReference type="PANTHER" id="PTHR10728">
    <property type="entry name" value="CYTOSOLIC PHOSPHOLIPASE A2"/>
    <property type="match status" value="1"/>
</dbReference>
<evidence type="ECO:0000256" key="2">
    <source>
        <dbReference type="ARBA" id="ARBA00013274"/>
    </source>
</evidence>
<dbReference type="OMA" id="YEFHPYE"/>
<dbReference type="OrthoDB" id="4084751at2759"/>
<dbReference type="SUPFAM" id="SSF52151">
    <property type="entry name" value="FabD/lysophospholipase-like"/>
    <property type="match status" value="1"/>
</dbReference>
<keyword evidence="5 8" id="KW-0442">Lipid degradation</keyword>
<keyword evidence="6 8" id="KW-0443">Lipid metabolism</keyword>
<dbReference type="eggNOG" id="KOG1325">
    <property type="taxonomic scope" value="Eukaryota"/>
</dbReference>
<protein>
    <recommendedName>
        <fullName evidence="2 9">Lysophospholipase</fullName>
        <ecNumber evidence="2 9">3.1.1.5</ecNumber>
    </recommendedName>
</protein>
<keyword evidence="4 8" id="KW-0378">Hydrolase</keyword>
<feature type="chain" id="PRO_5033807502" description="Lysophospholipase" evidence="9">
    <location>
        <begin position="18"/>
        <end position="569"/>
    </location>
</feature>
<dbReference type="Pfam" id="PF01735">
    <property type="entry name" value="PLA2_B"/>
    <property type="match status" value="1"/>
</dbReference>
<evidence type="ECO:0000256" key="7">
    <source>
        <dbReference type="ARBA" id="ARBA00023180"/>
    </source>
</evidence>
<dbReference type="VEuPathDB" id="FungiDB:YALI0_D08206g"/>
<dbReference type="GO" id="GO:0005829">
    <property type="term" value="C:cytosol"/>
    <property type="evidence" value="ECO:0007669"/>
    <property type="project" value="TreeGrafter"/>
</dbReference>
<dbReference type="GeneID" id="2910696"/>
<gene>
    <name evidence="12" type="ORF">B0I71DRAFT_131958</name>
    <name evidence="11" type="ORF">YALI1_D10495g</name>
</gene>
<evidence type="ECO:0000256" key="1">
    <source>
        <dbReference type="ARBA" id="ARBA00008780"/>
    </source>
</evidence>
<organism evidence="11 13">
    <name type="scientific">Yarrowia lipolytica</name>
    <name type="common">Candida lipolytica</name>
    <dbReference type="NCBI Taxonomy" id="4952"/>
    <lineage>
        <taxon>Eukaryota</taxon>
        <taxon>Fungi</taxon>
        <taxon>Dikarya</taxon>
        <taxon>Ascomycota</taxon>
        <taxon>Saccharomycotina</taxon>
        <taxon>Dipodascomycetes</taxon>
        <taxon>Dipodascales</taxon>
        <taxon>Dipodascales incertae sedis</taxon>
        <taxon>Yarrowia</taxon>
    </lineage>
</organism>
<sequence>MKFSATILTALAASAVANYAPIKVECPKDVNISRPADGLSHQEADYINERHKKTSKALREYLGGLDIKARGNNTFDTDSFLNETSPKLAIAAAGGGFRAMLVGAGVIAALDKRVDENNKNGGFLQSADYLAGLSGGAWLVGSLVLNDWPTVPEIQADPQIWYLNKSLVGSVEPGSMNTVGLFAKVLADTTSKLAAGYQTSLTDQWGRLVSYQTINSSHTKGGLDATEVTWSGIRNISSFVDHEMPFPIILGTSLFPGTSHDVDQIKFNNSIIEMTPYEWGTWDKNIRQFVDTEYLGTEMSDGKPTGNCTRRYDNAGFLMGTSSSIFNMDMKTLGFGGFESVLLQDLFSALDIVNEGSFNVAVYNPNPFYQQVGMQTNQTISKALYVCDGGFDKETIPILPFLQPEREVDVVIAIDPSTDTEESWPDGESLRATQNKSDWEFGDDVFPKIPSNETFISKNLTTKPVFFGCNTTNLKTYKDSDRYSPVIVYVPMSDITYPSNFSTGKLSYTNEEQQRTINNGYNMMTRSNGTEDSNWDKCLGCVTLLREFQRRDSDVPNDCEQCFSDYCYN</sequence>
<evidence type="ECO:0000313" key="14">
    <source>
        <dbReference type="Proteomes" id="UP000256601"/>
    </source>
</evidence>
<dbReference type="PROSITE" id="PS51210">
    <property type="entry name" value="PLA2C"/>
    <property type="match status" value="1"/>
</dbReference>
<reference evidence="12 14" key="2">
    <citation type="submission" date="2018-07" db="EMBL/GenBank/DDBJ databases">
        <title>Draft Genome Assemblies for Five Robust Yarrowia lipolytica Strains Exhibiting High Lipid Production and Pentose Sugar Utilization and Sugar Alcohol Secretion from Undetoxified Lignocellulosic Biomass Hydrolysates.</title>
        <authorList>
            <consortium name="DOE Joint Genome Institute"/>
            <person name="Walker C."/>
            <person name="Ryu S."/>
            <person name="Na H."/>
            <person name="Zane M."/>
            <person name="LaButti K."/>
            <person name="Lipzen A."/>
            <person name="Haridas S."/>
            <person name="Barry K."/>
            <person name="Grigoriev I.V."/>
            <person name="Quarterman J."/>
            <person name="Slininger P."/>
            <person name="Dien B."/>
            <person name="Trinh C.T."/>
        </authorList>
    </citation>
    <scope>NUCLEOTIDE SEQUENCE [LARGE SCALE GENOMIC DNA]</scope>
    <source>
        <strain evidence="12 14">YB392</strain>
    </source>
</reference>
<comment type="similarity">
    <text evidence="1 9">Belongs to the lysophospholipase family.</text>
</comment>
<reference evidence="11 13" key="1">
    <citation type="journal article" date="2016" name="PLoS ONE">
        <title>Sequence Assembly of Yarrowia lipolytica Strain W29/CLIB89 Shows Transposable Element Diversity.</title>
        <authorList>
            <person name="Magnan C."/>
            <person name="Yu J."/>
            <person name="Chang I."/>
            <person name="Jahn E."/>
            <person name="Kanomata Y."/>
            <person name="Wu J."/>
            <person name="Zeller M."/>
            <person name="Oakes M."/>
            <person name="Baldi P."/>
            <person name="Sandmeyer S."/>
        </authorList>
    </citation>
    <scope>NUCLEOTIDE SEQUENCE [LARGE SCALE GENOMIC DNA]</scope>
    <source>
        <strain evidence="11">CLIB89</strain>
        <strain evidence="13">CLIB89(W29)</strain>
    </source>
</reference>
<dbReference type="FunFam" id="3.40.1090.10:FF:000010">
    <property type="entry name" value="Lysophospholipase"/>
    <property type="match status" value="1"/>
</dbReference>
<dbReference type="EMBL" id="KZ858993">
    <property type="protein sequence ID" value="RDW25798.1"/>
    <property type="molecule type" value="Genomic_DNA"/>
</dbReference>
<proteinExistence type="inferred from homology"/>
<dbReference type="GO" id="GO:0004622">
    <property type="term" value="F:phosphatidylcholine lysophospholipase activity"/>
    <property type="evidence" value="ECO:0007669"/>
    <property type="project" value="UniProtKB-EC"/>
</dbReference>
<evidence type="ECO:0000256" key="6">
    <source>
        <dbReference type="ARBA" id="ARBA00023098"/>
    </source>
</evidence>
<dbReference type="AlphaFoldDB" id="A0A1D8NDS2"/>